<feature type="region of interest" description="Disordered" evidence="1">
    <location>
        <begin position="356"/>
        <end position="384"/>
    </location>
</feature>
<proteinExistence type="predicted"/>
<evidence type="ECO:0000313" key="2">
    <source>
        <dbReference type="Ensembl" id="ENSEBUP00000000632.1"/>
    </source>
</evidence>
<feature type="region of interest" description="Disordered" evidence="1">
    <location>
        <begin position="68"/>
        <end position="290"/>
    </location>
</feature>
<feature type="compositionally biased region" description="Polar residues" evidence="1">
    <location>
        <begin position="374"/>
        <end position="384"/>
    </location>
</feature>
<dbReference type="GeneTree" id="ENSGT01140000282595"/>
<dbReference type="Ensembl" id="ENSEBUT00000000936.1">
    <property type="protein sequence ID" value="ENSEBUP00000000632.1"/>
    <property type="gene ID" value="ENSEBUG00000000731.1"/>
</dbReference>
<feature type="compositionally biased region" description="Low complexity" evidence="1">
    <location>
        <begin position="168"/>
        <end position="177"/>
    </location>
</feature>
<accession>A0A8C4N3X8</accession>
<feature type="region of interest" description="Disordered" evidence="1">
    <location>
        <begin position="1"/>
        <end position="49"/>
    </location>
</feature>
<feature type="compositionally biased region" description="Polar residues" evidence="1">
    <location>
        <begin position="68"/>
        <end position="90"/>
    </location>
</feature>
<feature type="compositionally biased region" description="Basic and acidic residues" evidence="1">
    <location>
        <begin position="209"/>
        <end position="227"/>
    </location>
</feature>
<dbReference type="AlphaFoldDB" id="A0A8C4N3X8"/>
<sequence length="384" mass="41359">MADLDRVLESLLNPLPNKQENTQDLGYGSGEGESGSRLLTQVQKSSYSMQSTGIPAFTDFATEPSFSIQSLQQRNASHTRENGYSTSSMASLPPKGSGVSRKSGSGSMDRRVTSRPIPASPSSLVPPSPSSTHTGGLRGISTSTTTVTSTTGVDSMRGRTPPAPFPRSPRSATPRSPGYSSLERKQHTTITNSFDFGGDFPSRPSSPEAPRKTIETRGRSQSRESQIRQRLQSSSPATRWSELDDVKRLTRGSRSTSISPPRGRSSKGEANRTLPIPKKAKVEARSLSDDETWVKAERVSHKVTSTMPRPLNIPPPIVISPDPMFPVMTLPTFQRPNTAPLLSPVHQGSQNIFSASSMVSAPRSPRGFGAIYQDGTQHGNTTPS</sequence>
<feature type="compositionally biased region" description="Basic and acidic residues" evidence="1">
    <location>
        <begin position="280"/>
        <end position="290"/>
    </location>
</feature>
<reference evidence="2" key="2">
    <citation type="submission" date="2025-09" db="UniProtKB">
        <authorList>
            <consortium name="Ensembl"/>
        </authorList>
    </citation>
    <scope>IDENTIFICATION</scope>
</reference>
<feature type="compositionally biased region" description="Low complexity" evidence="1">
    <location>
        <begin position="141"/>
        <end position="151"/>
    </location>
</feature>
<organism evidence="2 3">
    <name type="scientific">Eptatretus burgeri</name>
    <name type="common">Inshore hagfish</name>
    <dbReference type="NCBI Taxonomy" id="7764"/>
    <lineage>
        <taxon>Eukaryota</taxon>
        <taxon>Metazoa</taxon>
        <taxon>Chordata</taxon>
        <taxon>Craniata</taxon>
        <taxon>Vertebrata</taxon>
        <taxon>Cyclostomata</taxon>
        <taxon>Myxini</taxon>
        <taxon>Myxiniformes</taxon>
        <taxon>Myxinidae</taxon>
        <taxon>Eptatretinae</taxon>
        <taxon>Eptatretus</taxon>
    </lineage>
</organism>
<name>A0A8C4N3X8_EPTBU</name>
<dbReference type="Proteomes" id="UP000694388">
    <property type="component" value="Unplaced"/>
</dbReference>
<evidence type="ECO:0000313" key="3">
    <source>
        <dbReference type="Proteomes" id="UP000694388"/>
    </source>
</evidence>
<evidence type="ECO:0000256" key="1">
    <source>
        <dbReference type="SAM" id="MobiDB-lite"/>
    </source>
</evidence>
<feature type="compositionally biased region" description="Polar residues" evidence="1">
    <location>
        <begin position="37"/>
        <end position="49"/>
    </location>
</feature>
<reference evidence="2" key="1">
    <citation type="submission" date="2025-08" db="UniProtKB">
        <authorList>
            <consortium name="Ensembl"/>
        </authorList>
    </citation>
    <scope>IDENTIFICATION</scope>
</reference>
<keyword evidence="3" id="KW-1185">Reference proteome</keyword>
<protein>
    <submittedName>
        <fullName evidence="2">Uncharacterized protein</fullName>
    </submittedName>
</protein>
<feature type="compositionally biased region" description="Low complexity" evidence="1">
    <location>
        <begin position="95"/>
        <end position="107"/>
    </location>
</feature>